<dbReference type="RefSeq" id="WP_018920359.1">
    <property type="nucleotide sequence ID" value="NZ_CAUUIS010000103.1"/>
</dbReference>
<feature type="transmembrane region" description="Helical" evidence="1">
    <location>
        <begin position="38"/>
        <end position="55"/>
    </location>
</feature>
<keyword evidence="1" id="KW-0472">Membrane</keyword>
<accession>A0A448L6Q5</accession>
<gene>
    <name evidence="2" type="ORF">NCTC13071_01605</name>
</gene>
<dbReference type="AlphaFoldDB" id="A0A448L6Q5"/>
<keyword evidence="1" id="KW-0812">Transmembrane</keyword>
<evidence type="ECO:0000313" key="2">
    <source>
        <dbReference type="EMBL" id="VEH15601.1"/>
    </source>
</evidence>
<dbReference type="Proteomes" id="UP000274578">
    <property type="component" value="Chromosome 1"/>
</dbReference>
<protein>
    <recommendedName>
        <fullName evidence="4">Mechanosensitive ion channel protein MscS</fullName>
    </recommendedName>
</protein>
<keyword evidence="1" id="KW-1133">Transmembrane helix</keyword>
<dbReference type="EMBL" id="LR134384">
    <property type="protein sequence ID" value="VEH15601.1"/>
    <property type="molecule type" value="Genomic_DNA"/>
</dbReference>
<evidence type="ECO:0008006" key="4">
    <source>
        <dbReference type="Google" id="ProtNLM"/>
    </source>
</evidence>
<feature type="transmembrane region" description="Helical" evidence="1">
    <location>
        <begin position="61"/>
        <end position="80"/>
    </location>
</feature>
<sequence length="85" mass="10036">MNQEEKTNINETQYAVRPHHKQKRLIDNNDDMLKYRNILNIIFMVLAIVGVIVYTQTDYKITATIILIVAVVLKFIEVALRMFRK</sequence>
<organism evidence="2 3">
    <name type="scientific">Segatella oris</name>
    <dbReference type="NCBI Taxonomy" id="28135"/>
    <lineage>
        <taxon>Bacteria</taxon>
        <taxon>Pseudomonadati</taxon>
        <taxon>Bacteroidota</taxon>
        <taxon>Bacteroidia</taxon>
        <taxon>Bacteroidales</taxon>
        <taxon>Prevotellaceae</taxon>
        <taxon>Segatella</taxon>
    </lineage>
</organism>
<proteinExistence type="predicted"/>
<evidence type="ECO:0000256" key="1">
    <source>
        <dbReference type="SAM" id="Phobius"/>
    </source>
</evidence>
<name>A0A448L6Q5_9BACT</name>
<evidence type="ECO:0000313" key="3">
    <source>
        <dbReference type="Proteomes" id="UP000274578"/>
    </source>
</evidence>
<dbReference type="KEGG" id="poc:NCTC13071_01605"/>
<reference evidence="2 3" key="1">
    <citation type="submission" date="2018-12" db="EMBL/GenBank/DDBJ databases">
        <authorList>
            <consortium name="Pathogen Informatics"/>
        </authorList>
    </citation>
    <scope>NUCLEOTIDE SEQUENCE [LARGE SCALE GENOMIC DNA]</scope>
    <source>
        <strain evidence="2 3">NCTC13071</strain>
    </source>
</reference>
<dbReference type="GeneID" id="85012417"/>